<evidence type="ECO:0000313" key="3">
    <source>
        <dbReference type="EMBL" id="ABD63135.1"/>
    </source>
</evidence>
<feature type="region of interest" description="Disordered" evidence="1">
    <location>
        <begin position="190"/>
        <end position="265"/>
    </location>
</feature>
<dbReference type="Pfam" id="PF03732">
    <property type="entry name" value="Retrotrans_gag"/>
    <property type="match status" value="1"/>
</dbReference>
<evidence type="ECO:0000259" key="2">
    <source>
        <dbReference type="Pfam" id="PF03732"/>
    </source>
</evidence>
<feature type="region of interest" description="Disordered" evidence="1">
    <location>
        <begin position="464"/>
        <end position="516"/>
    </location>
</feature>
<feature type="compositionally biased region" description="Basic and acidic residues" evidence="1">
    <location>
        <begin position="140"/>
        <end position="152"/>
    </location>
</feature>
<feature type="compositionally biased region" description="Polar residues" evidence="1">
    <location>
        <begin position="244"/>
        <end position="263"/>
    </location>
</feature>
<feature type="region of interest" description="Disordered" evidence="1">
    <location>
        <begin position="124"/>
        <end position="152"/>
    </location>
</feature>
<sequence length="926" mass="104940">MATPLGTSFSDEEVVAQSDVHLTGTTVETLVVEFDQAKYKEALSSGSLSPKARRDACKSSKEVLTAAEMPKKVLSFGQSLKLALRTEDHTPMSTQRVLGCKRPMTEIGTINAGVADTKALKQAKKNAARRRRRSIRRAHLRENQSRVQRKDCVSEDLPKHCERTLRGNESNYKPRVIQLKRDPQWCVVQSKHSPVKGKQAPQECVQTKQDPQGSVPSTKRRPRPSVYRSKRDPHASTPECNRVRQVQQEPISPTQEQGVSSPMKNCPRVSDLRELLSREKPTQRAAHPCHCERLISTVLSECHCCISEPRRSVFDRLTDVARPTKRRRQKKKVSEVEYPQVTINMTSRGKAPCPSSDESERSHSPTVREICDEFEGVYRHTRSRTGAIRPVNYQKLAQGITTSDEHSAIAESQSSSSIGAQKVSVYMTGNPEDIAKRVDEHHVMLQAQQETLLQVKDMLAQLLAEKGQRPESSRRTTSKGKQKVHEHSDRETHNLDSSSDNEKEMEKELYPQSTKVDELEARLNAMANRSELREEGVIRPYPAEWDTAPYPPKFKAPTLQPFDGTGSPNQHIYYFKSQTGDVVANDAILTRLFIGTLKGVAFEWFMKLPAGSIQKWVDLERLFLARFFEDDTEVSVPTLLATKQKKGESIKAYVERFRSMALRCPSGMTQSTLVETCRHNLQTQLLAQMGVAECRSWRQLVSQGEQAEEIVARIKAEEEPQPKPQQQRNQNNAQRSKGKETLAADYTQVPPPTKQGKTPNQQRTPKQYSFKEEHVDTLFQLLRKNNKLQLPEIRKPDEAGKIDDPNYCRYHRFLGHPTRKCYVFKDILQNLVNANVLTLKPEQKTVSTNLIAVQFGDFPPVAAADGVIPVRKGEMHLKNTDLHNQKDRGLVPLTISKGEIMWVHPDLVEDQQWTNTWSKKKGGKAK</sequence>
<feature type="compositionally biased region" description="Polar residues" evidence="1">
    <location>
        <begin position="204"/>
        <end position="217"/>
    </location>
</feature>
<evidence type="ECO:0000256" key="1">
    <source>
        <dbReference type="SAM" id="MobiDB-lite"/>
    </source>
</evidence>
<feature type="region of interest" description="Disordered" evidence="1">
    <location>
        <begin position="346"/>
        <end position="366"/>
    </location>
</feature>
<accession>Q2AA53</accession>
<reference evidence="3" key="1">
    <citation type="submission" date="2006-03" db="EMBL/GenBank/DDBJ databases">
        <title>Comparative Sequence and Genetic Analyses of Asparagus BACs Reveal No Microsynteny with Onion or Rice.</title>
        <authorList>
            <person name="Jernej J."/>
            <person name="Telgmann A."/>
            <person name="Jung C."/>
            <person name="Cheung F."/>
            <person name="Havey M.J."/>
            <person name="Town C.D."/>
        </authorList>
    </citation>
    <scope>NUCLEOTIDE SEQUENCE</scope>
</reference>
<feature type="compositionally biased region" description="Low complexity" evidence="1">
    <location>
        <begin position="724"/>
        <end position="735"/>
    </location>
</feature>
<feature type="compositionally biased region" description="Basic and acidic residues" evidence="1">
    <location>
        <begin position="483"/>
        <end position="516"/>
    </location>
</feature>
<feature type="compositionally biased region" description="Basic residues" evidence="1">
    <location>
        <begin position="124"/>
        <end position="139"/>
    </location>
</feature>
<protein>
    <submittedName>
        <fullName evidence="3">Retrotransposon gag protein</fullName>
    </submittedName>
</protein>
<proteinExistence type="predicted"/>
<feature type="compositionally biased region" description="Polar residues" evidence="1">
    <location>
        <begin position="755"/>
        <end position="767"/>
    </location>
</feature>
<dbReference type="InterPro" id="IPR005162">
    <property type="entry name" value="Retrotrans_gag_dom"/>
</dbReference>
<dbReference type="PANTHER" id="PTHR33223:SF10">
    <property type="entry name" value="AMINOTRANSFERASE-LIKE PLANT MOBILE DOMAIN-CONTAINING PROTEIN"/>
    <property type="match status" value="1"/>
</dbReference>
<feature type="domain" description="Retrotransposon gag" evidence="2">
    <location>
        <begin position="592"/>
        <end position="681"/>
    </location>
</feature>
<dbReference type="EMBL" id="AC183435">
    <property type="protein sequence ID" value="ABD63135.1"/>
    <property type="molecule type" value="Genomic_DNA"/>
</dbReference>
<name>Q2AA53_ASPOF</name>
<feature type="region of interest" description="Disordered" evidence="1">
    <location>
        <begin position="717"/>
        <end position="768"/>
    </location>
</feature>
<dbReference type="AlphaFoldDB" id="Q2AA53"/>
<gene>
    <name evidence="3" type="ORF">19.t00007</name>
</gene>
<organism evidence="3">
    <name type="scientific">Asparagus officinalis</name>
    <name type="common">Garden asparagus</name>
    <dbReference type="NCBI Taxonomy" id="4686"/>
    <lineage>
        <taxon>Eukaryota</taxon>
        <taxon>Viridiplantae</taxon>
        <taxon>Streptophyta</taxon>
        <taxon>Embryophyta</taxon>
        <taxon>Tracheophyta</taxon>
        <taxon>Spermatophyta</taxon>
        <taxon>Magnoliopsida</taxon>
        <taxon>Liliopsida</taxon>
        <taxon>Asparagales</taxon>
        <taxon>Asparagaceae</taxon>
        <taxon>Asparagoideae</taxon>
        <taxon>Asparagus</taxon>
    </lineage>
</organism>
<dbReference type="PANTHER" id="PTHR33223">
    <property type="entry name" value="CCHC-TYPE DOMAIN-CONTAINING PROTEIN"/>
    <property type="match status" value="1"/>
</dbReference>